<organism evidence="1 2">
    <name type="scientific">Nanobsidianus stetteri</name>
    <dbReference type="NCBI Taxonomy" id="1294122"/>
    <lineage>
        <taxon>Archaea</taxon>
        <taxon>Nanobdellota</taxon>
        <taxon>Candidatus Nanoarchaeia</taxon>
        <taxon>Nanoarchaeales</taxon>
        <taxon>Nanopusillaceae</taxon>
        <taxon>Candidatus Nanobsidianus</taxon>
    </lineage>
</organism>
<comment type="caution">
    <text evidence="1">The sequence shown here is derived from an EMBL/GenBank/DDBJ whole genome shotgun (WGS) entry which is preliminary data.</text>
</comment>
<dbReference type="AlphaFoldDB" id="A0A2T9WTR5"/>
<name>A0A2T9WTR5_NANST</name>
<dbReference type="EMBL" id="QEFH01000010">
    <property type="protein sequence ID" value="PVU71206.1"/>
    <property type="molecule type" value="Genomic_DNA"/>
</dbReference>
<dbReference type="Proteomes" id="UP000245908">
    <property type="component" value="Unassembled WGS sequence"/>
</dbReference>
<sequence>MDILGIGVKLSLEEGKVTIKKEKEKIILEYNNKTIESSNYKDYKKNWQATLLIKDNNIKLVESNINLYIYNFNDLNDKNKVYGLNQLIYLGYLLKKSEEFILKYDKYLLSPTEKIFIGNGKIGSDFDSKLINEEKIARDILYVTDGLLIINNII</sequence>
<gene>
    <name evidence="1" type="ORF">DDW05_01635</name>
</gene>
<reference evidence="1 2" key="1">
    <citation type="journal article" date="2015" name="Appl. Environ. Microbiol.">
        <title>Nanoarchaeota, Their Sulfolobales Host, and Nanoarchaeota Virus Distribution across Yellowstone National Park Hot Springs.</title>
        <authorList>
            <person name="Munson-McGee J.H."/>
            <person name="Field E.K."/>
            <person name="Bateson M."/>
            <person name="Rooney C."/>
            <person name="Stepanauskas R."/>
            <person name="Young M.J."/>
        </authorList>
    </citation>
    <scope>NUCLEOTIDE SEQUENCE [LARGE SCALE GENOMIC DNA]</scope>
    <source>
        <strain evidence="1">SCGC AB-777_O03</strain>
    </source>
</reference>
<accession>A0A2T9WTR5</accession>
<evidence type="ECO:0000313" key="2">
    <source>
        <dbReference type="Proteomes" id="UP000245908"/>
    </source>
</evidence>
<protein>
    <submittedName>
        <fullName evidence="1">Uncharacterized protein</fullName>
    </submittedName>
</protein>
<proteinExistence type="predicted"/>
<evidence type="ECO:0000313" key="1">
    <source>
        <dbReference type="EMBL" id="PVU71206.1"/>
    </source>
</evidence>